<feature type="region of interest" description="Disordered" evidence="1">
    <location>
        <begin position="1"/>
        <end position="20"/>
    </location>
</feature>
<protein>
    <submittedName>
        <fullName evidence="2">Uncharacterized protein</fullName>
    </submittedName>
</protein>
<evidence type="ECO:0000256" key="1">
    <source>
        <dbReference type="SAM" id="MobiDB-lite"/>
    </source>
</evidence>
<reference evidence="2" key="2">
    <citation type="submission" date="2019-07" db="EMBL/GenBank/DDBJ databases">
        <authorList>
            <person name="Seetharam A."/>
            <person name="Woodhouse M."/>
            <person name="Cannon E."/>
        </authorList>
    </citation>
    <scope>NUCLEOTIDE SEQUENCE [LARGE SCALE GENOMIC DNA]</scope>
    <source>
        <strain evidence="2">cv. B73</strain>
    </source>
</reference>
<keyword evidence="3" id="KW-1185">Reference proteome</keyword>
<feature type="compositionally biased region" description="Polar residues" evidence="1">
    <location>
        <begin position="1"/>
        <end position="10"/>
    </location>
</feature>
<dbReference type="EnsemblPlants" id="Zm00001eb390420_T001">
    <property type="protein sequence ID" value="Zm00001eb390420_P001"/>
    <property type="gene ID" value="Zm00001eb390420"/>
</dbReference>
<dbReference type="AlphaFoldDB" id="A0A804R5W3"/>
<proteinExistence type="predicted"/>
<evidence type="ECO:0000313" key="2">
    <source>
        <dbReference type="EnsemblPlants" id="Zm00001eb390420_P001"/>
    </source>
</evidence>
<accession>A0A804R5W3</accession>
<dbReference type="InParanoid" id="A0A804R5W3"/>
<feature type="compositionally biased region" description="Basic residues" evidence="1">
    <location>
        <begin position="11"/>
        <end position="20"/>
    </location>
</feature>
<dbReference type="Proteomes" id="UP000007305">
    <property type="component" value="Chromosome 9"/>
</dbReference>
<reference evidence="3" key="1">
    <citation type="journal article" date="2009" name="Science">
        <title>The B73 maize genome: complexity, diversity, and dynamics.</title>
        <authorList>
            <person name="Schnable P.S."/>
            <person name="Ware D."/>
            <person name="Fulton R.S."/>
            <person name="Stein J.C."/>
            <person name="Wei F."/>
            <person name="Pasternak S."/>
            <person name="Liang C."/>
            <person name="Zhang J."/>
            <person name="Fulton L."/>
            <person name="Graves T.A."/>
            <person name="Minx P."/>
            <person name="Reily A.D."/>
            <person name="Courtney L."/>
            <person name="Kruchowski S.S."/>
            <person name="Tomlinson C."/>
            <person name="Strong C."/>
            <person name="Delehaunty K."/>
            <person name="Fronick C."/>
            <person name="Courtney B."/>
            <person name="Rock S.M."/>
            <person name="Belter E."/>
            <person name="Du F."/>
            <person name="Kim K."/>
            <person name="Abbott R.M."/>
            <person name="Cotton M."/>
            <person name="Levy A."/>
            <person name="Marchetto P."/>
            <person name="Ochoa K."/>
            <person name="Jackson S.M."/>
            <person name="Gillam B."/>
            <person name="Chen W."/>
            <person name="Yan L."/>
            <person name="Higginbotham J."/>
            <person name="Cardenas M."/>
            <person name="Waligorski J."/>
            <person name="Applebaum E."/>
            <person name="Phelps L."/>
            <person name="Falcone J."/>
            <person name="Kanchi K."/>
            <person name="Thane T."/>
            <person name="Scimone A."/>
            <person name="Thane N."/>
            <person name="Henke J."/>
            <person name="Wang T."/>
            <person name="Ruppert J."/>
            <person name="Shah N."/>
            <person name="Rotter K."/>
            <person name="Hodges J."/>
            <person name="Ingenthron E."/>
            <person name="Cordes M."/>
            <person name="Kohlberg S."/>
            <person name="Sgro J."/>
            <person name="Delgado B."/>
            <person name="Mead K."/>
            <person name="Chinwalla A."/>
            <person name="Leonard S."/>
            <person name="Crouse K."/>
            <person name="Collura K."/>
            <person name="Kudrna D."/>
            <person name="Currie J."/>
            <person name="He R."/>
            <person name="Angelova A."/>
            <person name="Rajasekar S."/>
            <person name="Mueller T."/>
            <person name="Lomeli R."/>
            <person name="Scara G."/>
            <person name="Ko A."/>
            <person name="Delaney K."/>
            <person name="Wissotski M."/>
            <person name="Lopez G."/>
            <person name="Campos D."/>
            <person name="Braidotti M."/>
            <person name="Ashley E."/>
            <person name="Golser W."/>
            <person name="Kim H."/>
            <person name="Lee S."/>
            <person name="Lin J."/>
            <person name="Dujmic Z."/>
            <person name="Kim W."/>
            <person name="Talag J."/>
            <person name="Zuccolo A."/>
            <person name="Fan C."/>
            <person name="Sebastian A."/>
            <person name="Kramer M."/>
            <person name="Spiegel L."/>
            <person name="Nascimento L."/>
            <person name="Zutavern T."/>
            <person name="Miller B."/>
            <person name="Ambroise C."/>
            <person name="Muller S."/>
            <person name="Spooner W."/>
            <person name="Narechania A."/>
            <person name="Ren L."/>
            <person name="Wei S."/>
            <person name="Kumari S."/>
            <person name="Faga B."/>
            <person name="Levy M.J."/>
            <person name="McMahan L."/>
            <person name="Van Buren P."/>
            <person name="Vaughn M.W."/>
            <person name="Ying K."/>
            <person name="Yeh C.-T."/>
            <person name="Emrich S.J."/>
            <person name="Jia Y."/>
            <person name="Kalyanaraman A."/>
            <person name="Hsia A.-P."/>
            <person name="Barbazuk W.B."/>
            <person name="Baucom R.S."/>
            <person name="Brutnell T.P."/>
            <person name="Carpita N.C."/>
            <person name="Chaparro C."/>
            <person name="Chia J.-M."/>
            <person name="Deragon J.-M."/>
            <person name="Estill J.C."/>
            <person name="Fu Y."/>
            <person name="Jeddeloh J.A."/>
            <person name="Han Y."/>
            <person name="Lee H."/>
            <person name="Li P."/>
            <person name="Lisch D.R."/>
            <person name="Liu S."/>
            <person name="Liu Z."/>
            <person name="Nagel D.H."/>
            <person name="McCann M.C."/>
            <person name="SanMiguel P."/>
            <person name="Myers A.M."/>
            <person name="Nettleton D."/>
            <person name="Nguyen J."/>
            <person name="Penning B.W."/>
            <person name="Ponnala L."/>
            <person name="Schneider K.L."/>
            <person name="Schwartz D.C."/>
            <person name="Sharma A."/>
            <person name="Soderlund C."/>
            <person name="Springer N.M."/>
            <person name="Sun Q."/>
            <person name="Wang H."/>
            <person name="Waterman M."/>
            <person name="Westerman R."/>
            <person name="Wolfgruber T.K."/>
            <person name="Yang L."/>
            <person name="Yu Y."/>
            <person name="Zhang L."/>
            <person name="Zhou S."/>
            <person name="Zhu Q."/>
            <person name="Bennetzen J.L."/>
            <person name="Dawe R.K."/>
            <person name="Jiang J."/>
            <person name="Jiang N."/>
            <person name="Presting G.G."/>
            <person name="Wessler S.R."/>
            <person name="Aluru S."/>
            <person name="Martienssen R.A."/>
            <person name="Clifton S.W."/>
            <person name="McCombie W.R."/>
            <person name="Wing R.A."/>
            <person name="Wilson R.K."/>
        </authorList>
    </citation>
    <scope>NUCLEOTIDE SEQUENCE [LARGE SCALE GENOMIC DNA]</scope>
    <source>
        <strain evidence="3">cv. B73</strain>
    </source>
</reference>
<dbReference type="Gramene" id="Zm00001eb390420_T001">
    <property type="protein sequence ID" value="Zm00001eb390420_P001"/>
    <property type="gene ID" value="Zm00001eb390420"/>
</dbReference>
<evidence type="ECO:0000313" key="3">
    <source>
        <dbReference type="Proteomes" id="UP000007305"/>
    </source>
</evidence>
<reference evidence="2" key="3">
    <citation type="submission" date="2021-05" db="UniProtKB">
        <authorList>
            <consortium name="EnsemblPlants"/>
        </authorList>
    </citation>
    <scope>IDENTIFICATION</scope>
    <source>
        <strain evidence="2">cv. B73</strain>
    </source>
</reference>
<name>A0A804R5W3_MAIZE</name>
<sequence length="332" mass="35339">MASTSISTHQPKCRGKERRARPPKWWPTYWLACNLDSLAHCAIPFRRLKSTSTLPRACSANCQCRSNGRGQRWLGEKEILVLDDEAAERGAVRDALAALRRQGRLRRGRREAQLPVGVARGRGGCGGTVAVGGPEEPVPGLGGVGGAADDLAAEGAEAEVVEEAAGADLAEVGGGRRRRRGLAATRLLLLRPLVEEDDAGAVDDVGLHAGDVHEALDVRDADDVVVGGAPDLDGVVVAVPVLRQAQRAERARARARAPGGRAVQAEHVAFAAAVGVAVRPALREEARGQQRLQPPRPPLRVRRRDALLLLLLRLRVRAAAALHGHHVLVLLS</sequence>
<organism evidence="2 3">
    <name type="scientific">Zea mays</name>
    <name type="common">Maize</name>
    <dbReference type="NCBI Taxonomy" id="4577"/>
    <lineage>
        <taxon>Eukaryota</taxon>
        <taxon>Viridiplantae</taxon>
        <taxon>Streptophyta</taxon>
        <taxon>Embryophyta</taxon>
        <taxon>Tracheophyta</taxon>
        <taxon>Spermatophyta</taxon>
        <taxon>Magnoliopsida</taxon>
        <taxon>Liliopsida</taxon>
        <taxon>Poales</taxon>
        <taxon>Poaceae</taxon>
        <taxon>PACMAD clade</taxon>
        <taxon>Panicoideae</taxon>
        <taxon>Andropogonodae</taxon>
        <taxon>Andropogoneae</taxon>
        <taxon>Tripsacinae</taxon>
        <taxon>Zea</taxon>
    </lineage>
</organism>